<dbReference type="AlphaFoldDB" id="A0AAP0J5X0"/>
<dbReference type="Proteomes" id="UP001420932">
    <property type="component" value="Unassembled WGS sequence"/>
</dbReference>
<proteinExistence type="predicted"/>
<protein>
    <submittedName>
        <fullName evidence="1">Uncharacterized protein</fullName>
    </submittedName>
</protein>
<organism evidence="1 2">
    <name type="scientific">Stephania yunnanensis</name>
    <dbReference type="NCBI Taxonomy" id="152371"/>
    <lineage>
        <taxon>Eukaryota</taxon>
        <taxon>Viridiplantae</taxon>
        <taxon>Streptophyta</taxon>
        <taxon>Embryophyta</taxon>
        <taxon>Tracheophyta</taxon>
        <taxon>Spermatophyta</taxon>
        <taxon>Magnoliopsida</taxon>
        <taxon>Ranunculales</taxon>
        <taxon>Menispermaceae</taxon>
        <taxon>Menispermoideae</taxon>
        <taxon>Cissampelideae</taxon>
        <taxon>Stephania</taxon>
    </lineage>
</organism>
<name>A0AAP0J5X0_9MAGN</name>
<comment type="caution">
    <text evidence="1">The sequence shown here is derived from an EMBL/GenBank/DDBJ whole genome shotgun (WGS) entry which is preliminary data.</text>
</comment>
<evidence type="ECO:0000313" key="1">
    <source>
        <dbReference type="EMBL" id="KAK9128277.1"/>
    </source>
</evidence>
<sequence length="220" mass="25100">MRTLCVFVVSEYFPKSDNRGAKKKKRRKIGCEQQRLETLVFEIQCVIFEEPSGLAFQIRPTGFSVSLFGGICFQFFNRLLLFLICLQFGLHSGFRNSVSFRIKRKDYIFSESLCSSYKNFQVGVGLMVSLAAELVRRCEEHTQATPDLPIDEEQLYYDEAGDCLKECVYGLSTSQEPMVRRSEFDAVVQRLAQFEAFVHNQLGIRMDFGASTSQAPLPPP</sequence>
<reference evidence="1 2" key="1">
    <citation type="submission" date="2024-01" db="EMBL/GenBank/DDBJ databases">
        <title>Genome assemblies of Stephania.</title>
        <authorList>
            <person name="Yang L."/>
        </authorList>
    </citation>
    <scope>NUCLEOTIDE SEQUENCE [LARGE SCALE GENOMIC DNA]</scope>
    <source>
        <strain evidence="1">YNDBR</strain>
        <tissue evidence="1">Leaf</tissue>
    </source>
</reference>
<dbReference type="EMBL" id="JBBNAF010000007">
    <property type="protein sequence ID" value="KAK9128277.1"/>
    <property type="molecule type" value="Genomic_DNA"/>
</dbReference>
<gene>
    <name evidence="1" type="ORF">Syun_017074</name>
</gene>
<evidence type="ECO:0000313" key="2">
    <source>
        <dbReference type="Proteomes" id="UP001420932"/>
    </source>
</evidence>
<accession>A0AAP0J5X0</accession>
<keyword evidence="2" id="KW-1185">Reference proteome</keyword>